<organism evidence="2">
    <name type="scientific">Notodromas monacha</name>
    <dbReference type="NCBI Taxonomy" id="399045"/>
    <lineage>
        <taxon>Eukaryota</taxon>
        <taxon>Metazoa</taxon>
        <taxon>Ecdysozoa</taxon>
        <taxon>Arthropoda</taxon>
        <taxon>Crustacea</taxon>
        <taxon>Oligostraca</taxon>
        <taxon>Ostracoda</taxon>
        <taxon>Podocopa</taxon>
        <taxon>Podocopida</taxon>
        <taxon>Cypridocopina</taxon>
        <taxon>Cypridoidea</taxon>
        <taxon>Cyprididae</taxon>
        <taxon>Notodromas</taxon>
    </lineage>
</organism>
<dbReference type="EMBL" id="OA883237">
    <property type="protein sequence ID" value="CAD7278336.1"/>
    <property type="molecule type" value="Genomic_DNA"/>
</dbReference>
<feature type="compositionally biased region" description="Polar residues" evidence="1">
    <location>
        <begin position="21"/>
        <end position="31"/>
    </location>
</feature>
<dbReference type="InterPro" id="IPR011032">
    <property type="entry name" value="GroES-like_sf"/>
</dbReference>
<accession>A0A7R9GDA9</accession>
<dbReference type="Gene3D" id="3.90.180.10">
    <property type="entry name" value="Medium-chain alcohol dehydrogenases, catalytic domain"/>
    <property type="match status" value="1"/>
</dbReference>
<evidence type="ECO:0000313" key="3">
    <source>
        <dbReference type="Proteomes" id="UP000678499"/>
    </source>
</evidence>
<feature type="region of interest" description="Disordered" evidence="1">
    <location>
        <begin position="1"/>
        <end position="35"/>
    </location>
</feature>
<proteinExistence type="predicted"/>
<evidence type="ECO:0000313" key="2">
    <source>
        <dbReference type="EMBL" id="CAD7278336.1"/>
    </source>
</evidence>
<dbReference type="SUPFAM" id="SSF50129">
    <property type="entry name" value="GroES-like"/>
    <property type="match status" value="1"/>
</dbReference>
<dbReference type="AlphaFoldDB" id="A0A7R9GDA9"/>
<reference evidence="2" key="1">
    <citation type="submission" date="2020-11" db="EMBL/GenBank/DDBJ databases">
        <authorList>
            <person name="Tran Van P."/>
        </authorList>
    </citation>
    <scope>NUCLEOTIDE SEQUENCE</scope>
</reference>
<dbReference type="OrthoDB" id="1879366at2759"/>
<name>A0A7R9GDA9_9CRUS</name>
<dbReference type="EMBL" id="CAJPEX010001200">
    <property type="protein sequence ID" value="CAG0918488.1"/>
    <property type="molecule type" value="Genomic_DNA"/>
</dbReference>
<protein>
    <submittedName>
        <fullName evidence="2">Uncharacterized protein</fullName>
    </submittedName>
</protein>
<sequence length="221" mass="23943">MVKLQGDAIPEDGDYSVGMSDGSSKAVSFSQDKPKRHLCKQVSIESPSALKRGSVDESVFTFDVPIPEDKPKRHLCKQVSIESPSALKRGSVDESVFTFDVPIPEVETNGARVICAGVCYRRRDSTVHRSNESEGSSSCILGFREAALFPGFEVAGIVDALGPDVEDNPHVRIGDRVILYPYDEVPHGYAEFLSVPSLDYLVPIPPELPLPVASMLPTGAL</sequence>
<evidence type="ECO:0000256" key="1">
    <source>
        <dbReference type="SAM" id="MobiDB-lite"/>
    </source>
</evidence>
<keyword evidence="3" id="KW-1185">Reference proteome</keyword>
<dbReference type="Proteomes" id="UP000678499">
    <property type="component" value="Unassembled WGS sequence"/>
</dbReference>
<gene>
    <name evidence="2" type="ORF">NMOB1V02_LOCUS6044</name>
</gene>